<dbReference type="Gene3D" id="3.90.45.10">
    <property type="entry name" value="Peptide deformylase"/>
    <property type="match status" value="1"/>
</dbReference>
<dbReference type="EMBL" id="QRFF01000006">
    <property type="protein sequence ID" value="KAA3499301.1"/>
    <property type="molecule type" value="Genomic_DNA"/>
</dbReference>
<name>A0AA88F1L7_RHIRH</name>
<organism evidence="2 3">
    <name type="scientific">Rhizobium rhizogenes</name>
    <name type="common">Agrobacterium rhizogenes</name>
    <dbReference type="NCBI Taxonomy" id="359"/>
    <lineage>
        <taxon>Bacteria</taxon>
        <taxon>Pseudomonadati</taxon>
        <taxon>Pseudomonadota</taxon>
        <taxon>Alphaproteobacteria</taxon>
        <taxon>Hyphomicrobiales</taxon>
        <taxon>Rhizobiaceae</taxon>
        <taxon>Rhizobium/Agrobacterium group</taxon>
        <taxon>Rhizobium</taxon>
    </lineage>
</organism>
<evidence type="ECO:0008006" key="4">
    <source>
        <dbReference type="Google" id="ProtNLM"/>
    </source>
</evidence>
<sequence length="54" mass="6083">MRACDVRGRCFELSADGNLAMVLQHEIDHLEGILIIDHLRERAQRAMGLHNEAG</sequence>
<comment type="caution">
    <text evidence="2">The sequence shown here is derived from an EMBL/GenBank/DDBJ whole genome shotgun (WGS) entry which is preliminary data.</text>
</comment>
<evidence type="ECO:0000313" key="2">
    <source>
        <dbReference type="EMBL" id="KAA3499301.1"/>
    </source>
</evidence>
<dbReference type="SUPFAM" id="SSF56420">
    <property type="entry name" value="Peptide deformylase"/>
    <property type="match status" value="1"/>
</dbReference>
<dbReference type="InterPro" id="IPR036821">
    <property type="entry name" value="Peptide_deformylase_sf"/>
</dbReference>
<dbReference type="Proteomes" id="UP000473658">
    <property type="component" value="Unassembled WGS sequence"/>
</dbReference>
<evidence type="ECO:0000313" key="3">
    <source>
        <dbReference type="Proteomes" id="UP000473658"/>
    </source>
</evidence>
<evidence type="ECO:0000256" key="1">
    <source>
        <dbReference type="ARBA" id="ARBA00010759"/>
    </source>
</evidence>
<dbReference type="InterPro" id="IPR023635">
    <property type="entry name" value="Peptide_deformylase"/>
</dbReference>
<proteinExistence type="inferred from homology"/>
<dbReference type="RefSeq" id="WP_149900623.1">
    <property type="nucleotide sequence ID" value="NZ_QRFF01000006.1"/>
</dbReference>
<dbReference type="GO" id="GO:0042586">
    <property type="term" value="F:peptide deformylase activity"/>
    <property type="evidence" value="ECO:0007669"/>
    <property type="project" value="InterPro"/>
</dbReference>
<protein>
    <recommendedName>
        <fullName evidence="4">Peptide deformylase</fullName>
    </recommendedName>
</protein>
<gene>
    <name evidence="2" type="ORF">DXM27_19215</name>
</gene>
<dbReference type="AlphaFoldDB" id="A0AA88F1L7"/>
<dbReference type="Pfam" id="PF01327">
    <property type="entry name" value="Pep_deformylase"/>
    <property type="match status" value="1"/>
</dbReference>
<comment type="similarity">
    <text evidence="1">Belongs to the polypeptide deformylase family.</text>
</comment>
<reference evidence="2 3" key="1">
    <citation type="submission" date="2018-08" db="EMBL/GenBank/DDBJ databases">
        <title>Crown Gall in kiwifruit.</title>
        <authorList>
            <person name="Visnovsky S.B."/>
            <person name="Pitman A.R."/>
        </authorList>
    </citation>
    <scope>NUCLEOTIDE SEQUENCE [LARGE SCALE GENOMIC DNA]</scope>
    <source>
        <strain evidence="2 3">SBV_302_78_2</strain>
    </source>
</reference>
<accession>A0AA88F1L7</accession>